<evidence type="ECO:0000259" key="5">
    <source>
        <dbReference type="PROSITE" id="PS50002"/>
    </source>
</evidence>
<evidence type="ECO:0000256" key="3">
    <source>
        <dbReference type="SAM" id="MobiDB-lite"/>
    </source>
</evidence>
<reference evidence="6 7" key="1">
    <citation type="submission" date="2016-08" db="EMBL/GenBank/DDBJ databases">
        <title>A Parts List for Fungal Cellulosomes Revealed by Comparative Genomics.</title>
        <authorList>
            <consortium name="DOE Joint Genome Institute"/>
            <person name="Haitjema C.H."/>
            <person name="Gilmore S.P."/>
            <person name="Henske J.K."/>
            <person name="Solomon K.V."/>
            <person name="De Groot R."/>
            <person name="Kuo A."/>
            <person name="Mondo S.J."/>
            <person name="Salamov A.A."/>
            <person name="Labutti K."/>
            <person name="Zhao Z."/>
            <person name="Chiniquy J."/>
            <person name="Barry K."/>
            <person name="Brewer H.M."/>
            <person name="Purvine S.O."/>
            <person name="Wright A.T."/>
            <person name="Boxma B."/>
            <person name="Van Alen T."/>
            <person name="Hackstein J.H."/>
            <person name="Baker S.E."/>
            <person name="Grigoriev I.V."/>
            <person name="O'Malley M.A."/>
        </authorList>
    </citation>
    <scope>NUCLEOTIDE SEQUENCE [LARGE SCALE GENOMIC DNA]</scope>
    <source>
        <strain evidence="6 7">G1</strain>
    </source>
</reference>
<evidence type="ECO:0000256" key="4">
    <source>
        <dbReference type="SAM" id="Phobius"/>
    </source>
</evidence>
<dbReference type="EMBL" id="MCOG01000033">
    <property type="protein sequence ID" value="ORY73527.1"/>
    <property type="molecule type" value="Genomic_DNA"/>
</dbReference>
<dbReference type="SUPFAM" id="SSF50044">
    <property type="entry name" value="SH3-domain"/>
    <property type="match status" value="1"/>
</dbReference>
<sequence>MTQTDCDALVKIFKELKYNYVHNYSGYSCCTLENIKCSDDFFINSINLSNMKVDEEKDFPEYITSLMNLTEINISNNKNIISFPELQNEKLEKINLSYTSIKQTFPKWISNQEYLKELDLSNTLITEDNSNNEYLFKDTLEKCNLQNTPLCNNILNNEITNSSLPKLCLNSCGVISSTEKLKDENISNNNIDITSINSSISTISVDNPSKTEKKSNNSSSQIIIVLSISALILLIVCIVITYRCCCKKKYQKTSKFTSNIKNENDPSFKKFFPFTTFKNADMKTKEYDHDKTLMDNYNFMTFDVDEYAVNNRNSINNNNNTMYNNTENNNENKKSSFFKNVKDICHEINQINFILFIDSLLSITEAFKNNKNRNTKKTKNSKGKMNENIPFSNVNINIYNDDVPLNNIASCSYDLNSKVNNSKNENINYDINNNISTCPTNNPGYKNKKYKFASNYEKSNDIESYKDINNEKMTNIIGKSNISNYSLNNLPKEDSPKIWSFSPSSDSNNNKEKYLNGIDYTNIHSINTNGKKLDESSKTLFNNNREPKKTNNNFDTISQNYDISHSNSISSGNFRISGITDNCIPKLDDGIKKNNVYRLSEPIINYNKSMNHNSLLSFNENYQNNIYDESDENISIDHDESNEYISINHDESNENNTVSHDERNDLVNKNINNEPNESSFMSNSTKDTGISNLGKRISGFLSLSFNKHSSYITESISDSFFDSKNIIYEEDSERLLSEQGSEIDSELIIRQNSTMMSYKNPMTELMNKEIISEPLIEHSNSTSESINTWNSKIDSILNMYFSNNTYNGTELDEKYIFTTNNSNNNNNNNNNTNSNQDKVNYNKISFISEFKNKLLNHNSMDSNKFSLIRKKLEKNNEPLNKTNNEVDKNNEKIVFNKNNPFINDIKKNNNYNSNNNNENSNDNDNGIDINNENDNYDKVNEENENNDNSTNTDLANTSSYYSCKESLNRDSLLNQSNEFLKNENDIANNFEDSNNILDNNNNNNYNQQFIFSSNNCNQINVTVMHVNLNNKNQQYKDESSEPDINLQNNILENEETIILSKRKSDNNQLIIPRKSSKRISNRQSNSNYISEININRNINDKIKKIPIRTSSINYIQRGFVNENSKEFLNSNSSKYISYWNYESLMSDELDLFVGDIIDAIKVFDDGWIYGRNNRTNKNGVIPLCLLSELRY</sequence>
<proteinExistence type="predicted"/>
<feature type="domain" description="SH3" evidence="5">
    <location>
        <begin position="1130"/>
        <end position="1191"/>
    </location>
</feature>
<evidence type="ECO:0000256" key="1">
    <source>
        <dbReference type="ARBA" id="ARBA00022443"/>
    </source>
</evidence>
<dbReference type="PROSITE" id="PS50002">
    <property type="entry name" value="SH3"/>
    <property type="match status" value="1"/>
</dbReference>
<dbReference type="Gene3D" id="2.30.30.40">
    <property type="entry name" value="SH3 Domains"/>
    <property type="match status" value="1"/>
</dbReference>
<dbReference type="SUPFAM" id="SSF52058">
    <property type="entry name" value="L domain-like"/>
    <property type="match status" value="1"/>
</dbReference>
<feature type="compositionally biased region" description="Low complexity" evidence="3">
    <location>
        <begin position="908"/>
        <end position="933"/>
    </location>
</feature>
<protein>
    <recommendedName>
        <fullName evidence="5">SH3 domain-containing protein</fullName>
    </recommendedName>
</protein>
<evidence type="ECO:0000256" key="2">
    <source>
        <dbReference type="PROSITE-ProRule" id="PRU00192"/>
    </source>
</evidence>
<dbReference type="InterPro" id="IPR001452">
    <property type="entry name" value="SH3_domain"/>
</dbReference>
<dbReference type="STRING" id="1754190.A0A1Y2EPT0"/>
<keyword evidence="7" id="KW-1185">Reference proteome</keyword>
<dbReference type="SMART" id="SM00326">
    <property type="entry name" value="SH3"/>
    <property type="match status" value="1"/>
</dbReference>
<dbReference type="Pfam" id="PF00018">
    <property type="entry name" value="SH3_1"/>
    <property type="match status" value="1"/>
</dbReference>
<feature type="transmembrane region" description="Helical" evidence="4">
    <location>
        <begin position="222"/>
        <end position="242"/>
    </location>
</feature>
<feature type="region of interest" description="Disordered" evidence="3">
    <location>
        <begin position="901"/>
        <end position="956"/>
    </location>
</feature>
<comment type="caution">
    <text evidence="6">The sequence shown here is derived from an EMBL/GenBank/DDBJ whole genome shotgun (WGS) entry which is preliminary data.</text>
</comment>
<gene>
    <name evidence="6" type="ORF">LY90DRAFT_172559</name>
</gene>
<accession>A0A1Y2EPT0</accession>
<evidence type="ECO:0000313" key="6">
    <source>
        <dbReference type="EMBL" id="ORY73527.1"/>
    </source>
</evidence>
<organism evidence="6 7">
    <name type="scientific">Neocallimastix californiae</name>
    <dbReference type="NCBI Taxonomy" id="1754190"/>
    <lineage>
        <taxon>Eukaryota</taxon>
        <taxon>Fungi</taxon>
        <taxon>Fungi incertae sedis</taxon>
        <taxon>Chytridiomycota</taxon>
        <taxon>Chytridiomycota incertae sedis</taxon>
        <taxon>Neocallimastigomycetes</taxon>
        <taxon>Neocallimastigales</taxon>
        <taxon>Neocallimastigaceae</taxon>
        <taxon>Neocallimastix</taxon>
    </lineage>
</organism>
<dbReference type="Proteomes" id="UP000193920">
    <property type="component" value="Unassembled WGS sequence"/>
</dbReference>
<evidence type="ECO:0000313" key="7">
    <source>
        <dbReference type="Proteomes" id="UP000193920"/>
    </source>
</evidence>
<dbReference type="InterPro" id="IPR036028">
    <property type="entry name" value="SH3-like_dom_sf"/>
</dbReference>
<keyword evidence="4" id="KW-0812">Transmembrane</keyword>
<name>A0A1Y2EPT0_9FUNG</name>
<keyword evidence="4" id="KW-1133">Transmembrane helix</keyword>
<keyword evidence="4" id="KW-0472">Membrane</keyword>
<dbReference type="AlphaFoldDB" id="A0A1Y2EPT0"/>
<keyword evidence="1 2" id="KW-0728">SH3 domain</keyword>
<dbReference type="OrthoDB" id="2162621at2759"/>